<sequence>MWTCPLCQQNFLRNNQQHACNEKSVADFLKGKSEKTLELFNHFIRTFEQLAELRLNTTKTMISLEHHGKRIVYISQLGKNFIHVVFPFKQLYPDNLCFIKFGQVPGSNQYNHHLRMHAKEDLNEEVLGFMRIALEE</sequence>
<dbReference type="AlphaFoldDB" id="A0A318UBH9"/>
<evidence type="ECO:0000313" key="1">
    <source>
        <dbReference type="EMBL" id="PYF69516.1"/>
    </source>
</evidence>
<dbReference type="Proteomes" id="UP000248198">
    <property type="component" value="Unassembled WGS sequence"/>
</dbReference>
<dbReference type="EMBL" id="QKLU01000010">
    <property type="protein sequence ID" value="PYF69516.1"/>
    <property type="molecule type" value="Genomic_DNA"/>
</dbReference>
<evidence type="ECO:0000313" key="2">
    <source>
        <dbReference type="Proteomes" id="UP000248198"/>
    </source>
</evidence>
<keyword evidence="2" id="KW-1185">Reference proteome</keyword>
<gene>
    <name evidence="1" type="ORF">B0O44_110156</name>
</gene>
<accession>A0A318UBH9</accession>
<name>A0A318UBH9_9SPHI</name>
<reference evidence="1 2" key="1">
    <citation type="submission" date="2018-06" db="EMBL/GenBank/DDBJ databases">
        <title>Genomic Encyclopedia of Archaeal and Bacterial Type Strains, Phase II (KMG-II): from individual species to whole genera.</title>
        <authorList>
            <person name="Goeker M."/>
        </authorList>
    </citation>
    <scope>NUCLEOTIDE SEQUENCE [LARGE SCALE GENOMIC DNA]</scope>
    <source>
        <strain evidence="1 2">DSM 27372</strain>
    </source>
</reference>
<protein>
    <submittedName>
        <fullName evidence="1">Uncharacterized protein</fullName>
    </submittedName>
</protein>
<dbReference type="RefSeq" id="WP_211321437.1">
    <property type="nucleotide sequence ID" value="NZ_QKLU01000010.1"/>
</dbReference>
<proteinExistence type="predicted"/>
<organism evidence="1 2">
    <name type="scientific">Pedobacter nutrimenti</name>
    <dbReference type="NCBI Taxonomy" id="1241337"/>
    <lineage>
        <taxon>Bacteria</taxon>
        <taxon>Pseudomonadati</taxon>
        <taxon>Bacteroidota</taxon>
        <taxon>Sphingobacteriia</taxon>
        <taxon>Sphingobacteriales</taxon>
        <taxon>Sphingobacteriaceae</taxon>
        <taxon>Pedobacter</taxon>
    </lineage>
</organism>
<comment type="caution">
    <text evidence="1">The sequence shown here is derived from an EMBL/GenBank/DDBJ whole genome shotgun (WGS) entry which is preliminary data.</text>
</comment>